<keyword evidence="2" id="KW-0472">Membrane</keyword>
<evidence type="ECO:0000313" key="3">
    <source>
        <dbReference type="EMBL" id="KAF2168187.1"/>
    </source>
</evidence>
<feature type="region of interest" description="Disordered" evidence="1">
    <location>
        <begin position="448"/>
        <end position="508"/>
    </location>
</feature>
<feature type="transmembrane region" description="Helical" evidence="2">
    <location>
        <begin position="224"/>
        <end position="243"/>
    </location>
</feature>
<reference evidence="3" key="1">
    <citation type="journal article" date="2020" name="Stud. Mycol.">
        <title>101 Dothideomycetes genomes: a test case for predicting lifestyles and emergence of pathogens.</title>
        <authorList>
            <person name="Haridas S."/>
            <person name="Albert R."/>
            <person name="Binder M."/>
            <person name="Bloem J."/>
            <person name="Labutti K."/>
            <person name="Salamov A."/>
            <person name="Andreopoulos B."/>
            <person name="Baker S."/>
            <person name="Barry K."/>
            <person name="Bills G."/>
            <person name="Bluhm B."/>
            <person name="Cannon C."/>
            <person name="Castanera R."/>
            <person name="Culley D."/>
            <person name="Daum C."/>
            <person name="Ezra D."/>
            <person name="Gonzalez J."/>
            <person name="Henrissat B."/>
            <person name="Kuo A."/>
            <person name="Liang C."/>
            <person name="Lipzen A."/>
            <person name="Lutzoni F."/>
            <person name="Magnuson J."/>
            <person name="Mondo S."/>
            <person name="Nolan M."/>
            <person name="Ohm R."/>
            <person name="Pangilinan J."/>
            <person name="Park H.-J."/>
            <person name="Ramirez L."/>
            <person name="Alfaro M."/>
            <person name="Sun H."/>
            <person name="Tritt A."/>
            <person name="Yoshinaga Y."/>
            <person name="Zwiers L.-H."/>
            <person name="Turgeon B."/>
            <person name="Goodwin S."/>
            <person name="Spatafora J."/>
            <person name="Crous P."/>
            <person name="Grigoriev I."/>
        </authorList>
    </citation>
    <scope>NUCLEOTIDE SEQUENCE</scope>
    <source>
        <strain evidence="3">ATCC 36951</strain>
    </source>
</reference>
<feature type="transmembrane region" description="Helical" evidence="2">
    <location>
        <begin position="402"/>
        <end position="423"/>
    </location>
</feature>
<sequence length="580" mass="65866">MPSLREIVEIALWMAIAATLGIFRGLIWTGVCTLWHPIWTTLPAVLHVLWMDPLFQTGNTYLDNLLALGVHGVTLVALLDIFSRFMEDAKLAAEEEKRHPRTSRKLKLEFFELLGEKERGEEWVTESTVRKYLPGFLKRLVDQGLHPHFYAKFPRTLSQVFPHAPDDSSRTASVWGYFKLLAENSRSLWWTRQWFMRWMAWSIYVRIQCTDRNIDRWIAFEFTWLGYTTSLAGAQCLFFALLLSHPRRAKKSIAYLKSIPVVLSTLPEGILVIIVPLALVWDEKSRKRWPPGTYVVFTAVQTLLTAIPLVVVVSKAVIAKRSARLKMKQFWYALSVFSMILHATSTYFAFAEVNEDSWLGRFNGWPRQLNWFVPWRNESDAGVQEDKYVGASVFEILGEHPWINALGWDVLLSAAVLCSWSAFSSTEARDMIRCSVFPELEGGEDLEVEARSHKARSTRSTIRQSSRTSKHAKIRQDAQETGRSASRGRYSRADHAAGASGQGQWQDGFSKLRPWTSLLSTNEAIRRPDAGRAEEDQSLWPQQQEQAGEAEAAGLAWCLWVLGGLGMATAAVLGANQQEI</sequence>
<dbReference type="OrthoDB" id="2126185at2759"/>
<dbReference type="AlphaFoldDB" id="A0A6A6CLT4"/>
<feature type="transmembrane region" description="Helical" evidence="2">
    <location>
        <begin position="330"/>
        <end position="350"/>
    </location>
</feature>
<feature type="transmembrane region" description="Helical" evidence="2">
    <location>
        <begin position="255"/>
        <end position="281"/>
    </location>
</feature>
<feature type="transmembrane region" description="Helical" evidence="2">
    <location>
        <begin position="293"/>
        <end position="318"/>
    </location>
</feature>
<keyword evidence="4" id="KW-1185">Reference proteome</keyword>
<dbReference type="EMBL" id="ML993591">
    <property type="protein sequence ID" value="KAF2168187.1"/>
    <property type="molecule type" value="Genomic_DNA"/>
</dbReference>
<evidence type="ECO:0000256" key="2">
    <source>
        <dbReference type="SAM" id="Phobius"/>
    </source>
</evidence>
<name>A0A6A6CLT4_ZASCE</name>
<dbReference type="RefSeq" id="XP_033669076.1">
    <property type="nucleotide sequence ID" value="XM_033805949.1"/>
</dbReference>
<feature type="region of interest" description="Disordered" evidence="1">
    <location>
        <begin position="526"/>
        <end position="546"/>
    </location>
</feature>
<accession>A0A6A6CLT4</accession>
<protein>
    <submittedName>
        <fullName evidence="3">Uncharacterized protein</fullName>
    </submittedName>
</protein>
<feature type="transmembrane region" description="Helical" evidence="2">
    <location>
        <begin position="7"/>
        <end position="27"/>
    </location>
</feature>
<feature type="transmembrane region" description="Helical" evidence="2">
    <location>
        <begin position="62"/>
        <end position="82"/>
    </location>
</feature>
<feature type="compositionally biased region" description="Low complexity" evidence="1">
    <location>
        <begin position="458"/>
        <end position="467"/>
    </location>
</feature>
<dbReference type="Proteomes" id="UP000799537">
    <property type="component" value="Unassembled WGS sequence"/>
</dbReference>
<keyword evidence="2" id="KW-0812">Transmembrane</keyword>
<gene>
    <name evidence="3" type="ORF">M409DRAFT_21631</name>
</gene>
<dbReference type="GeneID" id="54559221"/>
<evidence type="ECO:0000313" key="4">
    <source>
        <dbReference type="Proteomes" id="UP000799537"/>
    </source>
</evidence>
<keyword evidence="2" id="KW-1133">Transmembrane helix</keyword>
<feature type="compositionally biased region" description="Basic and acidic residues" evidence="1">
    <location>
        <begin position="526"/>
        <end position="535"/>
    </location>
</feature>
<organism evidence="3 4">
    <name type="scientific">Zasmidium cellare ATCC 36951</name>
    <dbReference type="NCBI Taxonomy" id="1080233"/>
    <lineage>
        <taxon>Eukaryota</taxon>
        <taxon>Fungi</taxon>
        <taxon>Dikarya</taxon>
        <taxon>Ascomycota</taxon>
        <taxon>Pezizomycotina</taxon>
        <taxon>Dothideomycetes</taxon>
        <taxon>Dothideomycetidae</taxon>
        <taxon>Mycosphaerellales</taxon>
        <taxon>Mycosphaerellaceae</taxon>
        <taxon>Zasmidium</taxon>
    </lineage>
</organism>
<evidence type="ECO:0000256" key="1">
    <source>
        <dbReference type="SAM" id="MobiDB-lite"/>
    </source>
</evidence>
<proteinExistence type="predicted"/>